<evidence type="ECO:0000313" key="2">
    <source>
        <dbReference type="Proteomes" id="UP000499080"/>
    </source>
</evidence>
<dbReference type="InterPro" id="IPR036397">
    <property type="entry name" value="RNaseH_sf"/>
</dbReference>
<proteinExistence type="predicted"/>
<dbReference type="EMBL" id="BGPR01039131">
    <property type="protein sequence ID" value="GBO15066.1"/>
    <property type="molecule type" value="Genomic_DNA"/>
</dbReference>
<evidence type="ECO:0000313" key="1">
    <source>
        <dbReference type="EMBL" id="GBO15066.1"/>
    </source>
</evidence>
<dbReference type="Proteomes" id="UP000499080">
    <property type="component" value="Unassembled WGS sequence"/>
</dbReference>
<dbReference type="OrthoDB" id="6436543at2759"/>
<protein>
    <recommendedName>
        <fullName evidence="3">Tc1-like transposase DDE domain-containing protein</fullName>
    </recommendedName>
</protein>
<gene>
    <name evidence="1" type="ORF">AVEN_146567_1</name>
</gene>
<organism evidence="1 2">
    <name type="scientific">Araneus ventricosus</name>
    <name type="common">Orbweaver spider</name>
    <name type="synonym">Epeira ventricosa</name>
    <dbReference type="NCBI Taxonomy" id="182803"/>
    <lineage>
        <taxon>Eukaryota</taxon>
        <taxon>Metazoa</taxon>
        <taxon>Ecdysozoa</taxon>
        <taxon>Arthropoda</taxon>
        <taxon>Chelicerata</taxon>
        <taxon>Arachnida</taxon>
        <taxon>Araneae</taxon>
        <taxon>Araneomorphae</taxon>
        <taxon>Entelegynae</taxon>
        <taxon>Araneoidea</taxon>
        <taxon>Araneidae</taxon>
        <taxon>Araneus</taxon>
    </lineage>
</organism>
<dbReference type="GO" id="GO:0003676">
    <property type="term" value="F:nucleic acid binding"/>
    <property type="evidence" value="ECO:0007669"/>
    <property type="project" value="InterPro"/>
</dbReference>
<comment type="caution">
    <text evidence="1">The sequence shown here is derived from an EMBL/GenBank/DDBJ whole genome shotgun (WGS) entry which is preliminary data.</text>
</comment>
<dbReference type="Gene3D" id="3.30.420.10">
    <property type="entry name" value="Ribonuclease H-like superfamily/Ribonuclease H"/>
    <property type="match status" value="1"/>
</dbReference>
<accession>A0A4Y2UTP1</accession>
<sequence length="162" mass="18604">MISRTLCCSLWMRVISILETYSFRTRHILTLVPLSTSRTDSFGEPKTHVDVPSSLYSPKVMVWDAISCKRIIGPFFREQTINAAKYLGSPDKFVEIHYALDDHWNASWFMQDGARPHRALAVFDFLSEHFNDRVIALDYDKHTGCGMAWHGMASLFARLDAM</sequence>
<dbReference type="PANTHER" id="PTHR47326:SF1">
    <property type="entry name" value="HTH PSQ-TYPE DOMAIN-CONTAINING PROTEIN"/>
    <property type="match status" value="1"/>
</dbReference>
<dbReference type="PANTHER" id="PTHR47326">
    <property type="entry name" value="TRANSPOSABLE ELEMENT TC3 TRANSPOSASE-LIKE PROTEIN"/>
    <property type="match status" value="1"/>
</dbReference>
<reference evidence="1 2" key="1">
    <citation type="journal article" date="2019" name="Sci. Rep.">
        <title>Orb-weaving spider Araneus ventricosus genome elucidates the spidroin gene catalogue.</title>
        <authorList>
            <person name="Kono N."/>
            <person name="Nakamura H."/>
            <person name="Ohtoshi R."/>
            <person name="Moran D.A.P."/>
            <person name="Shinohara A."/>
            <person name="Yoshida Y."/>
            <person name="Fujiwara M."/>
            <person name="Mori M."/>
            <person name="Tomita M."/>
            <person name="Arakawa K."/>
        </authorList>
    </citation>
    <scope>NUCLEOTIDE SEQUENCE [LARGE SCALE GENOMIC DNA]</scope>
</reference>
<keyword evidence="2" id="KW-1185">Reference proteome</keyword>
<dbReference type="AlphaFoldDB" id="A0A4Y2UTP1"/>
<name>A0A4Y2UTP1_ARAVE</name>
<evidence type="ECO:0008006" key="3">
    <source>
        <dbReference type="Google" id="ProtNLM"/>
    </source>
</evidence>